<dbReference type="Pfam" id="PF11981">
    <property type="entry name" value="DUF3482"/>
    <property type="match status" value="1"/>
</dbReference>
<accession>A0A4Z0BLW5</accession>
<feature type="transmembrane region" description="Helical" evidence="1">
    <location>
        <begin position="98"/>
        <end position="114"/>
    </location>
</feature>
<feature type="transmembrane region" description="Helical" evidence="1">
    <location>
        <begin position="208"/>
        <end position="229"/>
    </location>
</feature>
<keyword evidence="1" id="KW-0812">Transmembrane</keyword>
<feature type="transmembrane region" description="Helical" evidence="1">
    <location>
        <begin position="249"/>
        <end position="270"/>
    </location>
</feature>
<dbReference type="AlphaFoldDB" id="A0A4Z0BLW5"/>
<feature type="transmembrane region" description="Helical" evidence="1">
    <location>
        <begin position="291"/>
        <end position="313"/>
    </location>
</feature>
<dbReference type="RefSeq" id="WP_135285294.1">
    <property type="nucleotide sequence ID" value="NZ_SMLL01000004.1"/>
</dbReference>
<comment type="caution">
    <text evidence="2">The sequence shown here is derived from an EMBL/GenBank/DDBJ whole genome shotgun (WGS) entry which is preliminary data.</text>
</comment>
<dbReference type="EMBL" id="SMLL01000004">
    <property type="protein sequence ID" value="TFY99751.1"/>
    <property type="molecule type" value="Genomic_DNA"/>
</dbReference>
<protein>
    <submittedName>
        <fullName evidence="2">DUF3482 domain-containing protein</fullName>
    </submittedName>
</protein>
<name>A0A4Z0BLW5_9BURK</name>
<keyword evidence="3" id="KW-1185">Reference proteome</keyword>
<reference evidence="2 3" key="1">
    <citation type="submission" date="2019-03" db="EMBL/GenBank/DDBJ databases">
        <title>Ramlibacter rhizophilus CCTCC AB2015357, whole genome shotgun sequence.</title>
        <authorList>
            <person name="Zhang X."/>
            <person name="Feng G."/>
            <person name="Zhu H."/>
        </authorList>
    </citation>
    <scope>NUCLEOTIDE SEQUENCE [LARGE SCALE GENOMIC DNA]</scope>
    <source>
        <strain evidence="2 3">CCTCC AB2015357</strain>
    </source>
</reference>
<keyword evidence="1" id="KW-0472">Membrane</keyword>
<dbReference type="InterPro" id="IPR021296">
    <property type="entry name" value="DUF2868"/>
</dbReference>
<sequence length="812" mass="87701">MRVREASDTLLVVDAGCARRLLLAQAVDESDTEGRFVSAVEREQLEREALHAVAGAQPAQAPEPGPYLDERARRLIDIVRRRDPRLASLEHAEPWQRWLGWGLPLLALALGAGLERIDNPAQVNLLSPPLLAFLFWNLLIYLGLLLRPLWNRRRRSSGPGGLAALLRELLGHRSEPRGRRVRADVFTRFHAQWWRIAGPLEGWRVARILHVSSAAWAVGVGLSIVLGGLVREYRVGWESTLLDLPQVHALLSVLFAPVVAVLPLEGFTLAELERLHFRSGVAVGQAEARHWIALYLGLLGLLVVLPRTLLALYAGARRRWLARSLQIDLNEPYFTQVLARVSPARVAIVWAAAEPPLRERLRRLWAEASLSPGAPEAAAAPIRTDRGDELLAGEFVPALDAPASEAVKEAPRIAEAPSSTGAASAAATVPAAARSPARWLARLQAWWEPPARAALTVPRPLADLWLVALGTSQELETILPHLHALPRPVILLLADPAQEASVCATADTARLPFECLPLHASMGVWAWEEPLREAIARHLPQHKAAGAQRLFATWRTRHEDRLQQAMTLLAEPLQQAAADVQTVASGPLGWRRIVDAGEREAGVQAREEAMAGLMQRLAQSQARSMTQLRRLHGLPPAPAQDAAAWRTDRFVVRQSVDAPQAGMAGAASGAAAGVGIDLITGGLSLGAGAALGALVGGGAAFVAAALKNRAAPGGGTLVQLSEPMLQALCEMSLLQYLAVVMRGDADSDAGSGPEAVPAAWRSEVVACVERRRPQLHALWQRLRSQPPDVKAPGELAGLLASLAREVMGRLRN</sequence>
<gene>
    <name evidence="2" type="ORF">EZ242_11455</name>
</gene>
<proteinExistence type="predicted"/>
<feature type="transmembrane region" description="Helical" evidence="1">
    <location>
        <begin position="126"/>
        <end position="146"/>
    </location>
</feature>
<organism evidence="2 3">
    <name type="scientific">Ramlibacter rhizophilus</name>
    <dbReference type="NCBI Taxonomy" id="1781167"/>
    <lineage>
        <taxon>Bacteria</taxon>
        <taxon>Pseudomonadati</taxon>
        <taxon>Pseudomonadota</taxon>
        <taxon>Betaproteobacteria</taxon>
        <taxon>Burkholderiales</taxon>
        <taxon>Comamonadaceae</taxon>
        <taxon>Ramlibacter</taxon>
    </lineage>
</organism>
<keyword evidence="1" id="KW-1133">Transmembrane helix</keyword>
<evidence type="ECO:0000313" key="3">
    <source>
        <dbReference type="Proteomes" id="UP000297564"/>
    </source>
</evidence>
<dbReference type="OrthoDB" id="4998316at2"/>
<dbReference type="Pfam" id="PF11067">
    <property type="entry name" value="DUF2868"/>
    <property type="match status" value="1"/>
</dbReference>
<evidence type="ECO:0000256" key="1">
    <source>
        <dbReference type="SAM" id="Phobius"/>
    </source>
</evidence>
<evidence type="ECO:0000313" key="2">
    <source>
        <dbReference type="EMBL" id="TFY99751.1"/>
    </source>
</evidence>
<dbReference type="InterPro" id="IPR021871">
    <property type="entry name" value="DUF3482"/>
</dbReference>
<dbReference type="Proteomes" id="UP000297564">
    <property type="component" value="Unassembled WGS sequence"/>
</dbReference>